<dbReference type="EMBL" id="FNXB01000018">
    <property type="protein sequence ID" value="SEH99815.1"/>
    <property type="molecule type" value="Genomic_DNA"/>
</dbReference>
<dbReference type="RefSeq" id="WP_072377526.1">
    <property type="nucleotide sequence ID" value="NZ_FNXB01000018.1"/>
</dbReference>
<evidence type="ECO:0000313" key="4">
    <source>
        <dbReference type="Proteomes" id="UP000183063"/>
    </source>
</evidence>
<reference evidence="4" key="2">
    <citation type="submission" date="2016-10" db="EMBL/GenBank/DDBJ databases">
        <authorList>
            <person name="Wibberg D."/>
        </authorList>
    </citation>
    <scope>NUCLEOTIDE SEQUENCE [LARGE SCALE GENOMIC DNA]</scope>
</reference>
<dbReference type="OrthoDB" id="8004797at2"/>
<reference evidence="2" key="1">
    <citation type="submission" date="2016-10" db="EMBL/GenBank/DDBJ databases">
        <authorList>
            <person name="de Groot N.N."/>
        </authorList>
    </citation>
    <scope>NUCLEOTIDE SEQUENCE [LARGE SCALE GENOMIC DNA]</scope>
    <source>
        <strain evidence="2">CCBAU85039</strain>
    </source>
</reference>
<organism evidence="2 4">
    <name type="scientific">Rhizobium tibeticum</name>
    <dbReference type="NCBI Taxonomy" id="501024"/>
    <lineage>
        <taxon>Bacteria</taxon>
        <taxon>Pseudomonadati</taxon>
        <taxon>Pseudomonadota</taxon>
        <taxon>Alphaproteobacteria</taxon>
        <taxon>Hyphomicrobiales</taxon>
        <taxon>Rhizobiaceae</taxon>
        <taxon>Rhizobium/Agrobacterium group</taxon>
        <taxon>Rhizobium</taxon>
    </lineage>
</organism>
<dbReference type="EMBL" id="FOCV01000015">
    <property type="protein sequence ID" value="SEO34146.1"/>
    <property type="molecule type" value="Genomic_DNA"/>
</dbReference>
<keyword evidence="1" id="KW-1133">Transmembrane helix</keyword>
<sequence length="75" mass="8229">MWAILIGAVLVIGGFLYLFRQALSRRLSEPHQLVQGSQTLEPQHQGLRFLGLSKNWPGLVIIALGALLLAFGGYL</sequence>
<keyword evidence="5" id="KW-1185">Reference proteome</keyword>
<dbReference type="Proteomes" id="UP000198939">
    <property type="component" value="Unassembled WGS sequence"/>
</dbReference>
<dbReference type="AlphaFoldDB" id="A0A1H8NWY1"/>
<evidence type="ECO:0000313" key="3">
    <source>
        <dbReference type="EMBL" id="SEO34146.1"/>
    </source>
</evidence>
<feature type="transmembrane region" description="Helical" evidence="1">
    <location>
        <begin position="56"/>
        <end position="74"/>
    </location>
</feature>
<name>A0A1H8NWY1_9HYPH</name>
<protein>
    <submittedName>
        <fullName evidence="2">Uncharacterized protein</fullName>
    </submittedName>
</protein>
<reference evidence="3 5" key="3">
    <citation type="submission" date="2016-10" db="EMBL/GenBank/DDBJ databases">
        <authorList>
            <person name="Varghese N."/>
            <person name="Submissions S."/>
        </authorList>
    </citation>
    <scope>NUCLEOTIDE SEQUENCE [LARGE SCALE GENOMIC DNA]</scope>
    <source>
        <strain evidence="3 5">CGMCC 1.7071</strain>
    </source>
</reference>
<evidence type="ECO:0000256" key="1">
    <source>
        <dbReference type="SAM" id="Phobius"/>
    </source>
</evidence>
<gene>
    <name evidence="2" type="ORF">RTCCBAU85039_3588</name>
    <name evidence="3" type="ORF">SAMN05216228_1015121</name>
</gene>
<proteinExistence type="predicted"/>
<dbReference type="Proteomes" id="UP000183063">
    <property type="component" value="Unassembled WGS sequence"/>
</dbReference>
<evidence type="ECO:0000313" key="2">
    <source>
        <dbReference type="EMBL" id="SEH99815.1"/>
    </source>
</evidence>
<keyword evidence="1" id="KW-0472">Membrane</keyword>
<evidence type="ECO:0000313" key="5">
    <source>
        <dbReference type="Proteomes" id="UP000198939"/>
    </source>
</evidence>
<keyword evidence="1" id="KW-0812">Transmembrane</keyword>
<accession>A0A1H8NWY1</accession>